<dbReference type="Proteomes" id="UP000838412">
    <property type="component" value="Chromosome 18"/>
</dbReference>
<proteinExistence type="inferred from homology"/>
<dbReference type="InterPro" id="IPR000772">
    <property type="entry name" value="Ricin_B_lectin"/>
</dbReference>
<evidence type="ECO:0000313" key="8">
    <source>
        <dbReference type="EMBL" id="CAH1250500.1"/>
    </source>
</evidence>
<dbReference type="InterPro" id="IPR018039">
    <property type="entry name" value="IF_conserved"/>
</dbReference>
<dbReference type="InterPro" id="IPR039008">
    <property type="entry name" value="IF_rod_dom"/>
</dbReference>
<feature type="domain" description="IF rod" evidence="7">
    <location>
        <begin position="136"/>
        <end position="462"/>
    </location>
</feature>
<evidence type="ECO:0000259" key="6">
    <source>
        <dbReference type="SMART" id="SM00458"/>
    </source>
</evidence>
<feature type="compositionally biased region" description="Low complexity" evidence="5">
    <location>
        <begin position="550"/>
        <end position="564"/>
    </location>
</feature>
<evidence type="ECO:0000313" key="9">
    <source>
        <dbReference type="Proteomes" id="UP000838412"/>
    </source>
</evidence>
<dbReference type="Gene3D" id="1.20.5.170">
    <property type="match status" value="3"/>
</dbReference>
<dbReference type="GO" id="GO:0005737">
    <property type="term" value="C:cytoplasm"/>
    <property type="evidence" value="ECO:0007669"/>
    <property type="project" value="TreeGrafter"/>
</dbReference>
<dbReference type="Pfam" id="PF00652">
    <property type="entry name" value="Ricin_B_lectin"/>
    <property type="match status" value="1"/>
</dbReference>
<dbReference type="PRINTS" id="PR01248">
    <property type="entry name" value="TYPE1KERATIN"/>
</dbReference>
<dbReference type="Gene3D" id="1.20.5.500">
    <property type="entry name" value="Single helix bin"/>
    <property type="match status" value="1"/>
</dbReference>
<dbReference type="SMART" id="SM00458">
    <property type="entry name" value="RICIN"/>
    <property type="match status" value="1"/>
</dbReference>
<feature type="region of interest" description="Disordered" evidence="5">
    <location>
        <begin position="541"/>
        <end position="578"/>
    </location>
</feature>
<dbReference type="InterPro" id="IPR002957">
    <property type="entry name" value="Keratin_I"/>
</dbReference>
<feature type="coiled-coil region" evidence="4">
    <location>
        <begin position="368"/>
        <end position="402"/>
    </location>
</feature>
<dbReference type="EMBL" id="OV696703">
    <property type="protein sequence ID" value="CAH1250500.1"/>
    <property type="molecule type" value="Genomic_DNA"/>
</dbReference>
<dbReference type="InterPro" id="IPR050405">
    <property type="entry name" value="Intermediate_filament"/>
</dbReference>
<feature type="compositionally biased region" description="Gly residues" evidence="5">
    <location>
        <begin position="86"/>
        <end position="98"/>
    </location>
</feature>
<dbReference type="Pfam" id="PF00038">
    <property type="entry name" value="Filament"/>
    <property type="match status" value="1"/>
</dbReference>
<dbReference type="SUPFAM" id="SSF50370">
    <property type="entry name" value="Ricin B-like lectins"/>
    <property type="match status" value="1"/>
</dbReference>
<feature type="region of interest" description="Disordered" evidence="5">
    <location>
        <begin position="76"/>
        <end position="98"/>
    </location>
</feature>
<dbReference type="PANTHER" id="PTHR45652:SF21">
    <property type="entry name" value="ZINC FINGER CCCH DOMAIN-CONTAINING PROTEIN 13-LIKE ISOFORM X1"/>
    <property type="match status" value="1"/>
</dbReference>
<dbReference type="OrthoDB" id="9895617at2759"/>
<gene>
    <name evidence="8" type="primary">VIM</name>
    <name evidence="8" type="ORF">BLAG_LOCUS11205</name>
</gene>
<reference evidence="8" key="1">
    <citation type="submission" date="2022-01" db="EMBL/GenBank/DDBJ databases">
        <authorList>
            <person name="Braso-Vives M."/>
        </authorList>
    </citation>
    <scope>NUCLEOTIDE SEQUENCE</scope>
</reference>
<accession>A0A8J9ZBN5</accession>
<dbReference type="PROSITE" id="PS00226">
    <property type="entry name" value="IF_ROD_1"/>
    <property type="match status" value="1"/>
</dbReference>
<dbReference type="InterPro" id="IPR035992">
    <property type="entry name" value="Ricin_B-like_lectins"/>
</dbReference>
<feature type="compositionally biased region" description="Basic and acidic residues" evidence="5">
    <location>
        <begin position="568"/>
        <end position="578"/>
    </location>
</feature>
<dbReference type="Gene3D" id="2.80.10.50">
    <property type="match status" value="1"/>
</dbReference>
<dbReference type="GO" id="GO:0005200">
    <property type="term" value="F:structural constituent of cytoskeleton"/>
    <property type="evidence" value="ECO:0007669"/>
    <property type="project" value="TreeGrafter"/>
</dbReference>
<sequence length="988" mass="104557">MSTFLLHQPYKGMKASASSSSSSGGGFGGGRSGGSSFGGGGGGGFGGGAMMSAGGGGFGGGGGGFGGGGGGFGGGGGGFASTTQRRGGGGGGGFGGRGGDGLARSRAGYVYGGGMSVDEMEVSLGELSRTGEIRAGEKKELMQLNTRLASFLSKVRMLEEQNRMLQGQVESSAGGGGGGIVSELPDMWEREMQALRQQLEALTTEKSRLDIQVDNYEGEINQLNNRLDNADQIINDLEVELKNTRKELDDASLVRLDLESKLEIAKSEITFLNEFHEQQIRELQEQLAQLRDMRAGGGGGGGQLAIAGGGGGGGFDYADLLETMRMEYEALMAKNKEDAERYAQSQIQEVKKGAGDTNAALDMSKQEVGEYRSKCRSLEMQLEQLKARIAMLEKQAAEVEERHEREIAGKDDRISSMEAMINELKSKLGDSLKEYQELMTVKLALDMEISAYRKLLDGIGDFEMAGGDFSSTSMSMSQTTSSSAGVSVSSSSSVAVGASSGAASAAIVSGGAGGGAGGGGGASSKELDDLRAKLKAMEAEKSKMAGELKSAQQQSAAAASSSQQTTKLEGELRGKDKEIGDLRAELDRLRAQLQNASQQQSAQMEAQVGKLEGELGSLRGELSAKAKEYQDLLNAKLMLEKTLREAEDRHRMELQARDDALRDLEREKNEQIARLELDLRELRAEMDAKLANYNDLMNAKLALEKTLRETEDRYQNELRDSKAMISQLEVQASGASAAADLEAELARLRAEFAACQSERDQCFMDRDSLRAQVDAAAGAALAAASASVSVSSSTVVEQSSVVEEVSASGAISGASGAASSSTTSGAFGAGGASGAASSSMSGEDSRRKSGFIRMTFKADDIRTILMRYAFHMTFRLSSMALTERGGKLYLEEKKANITDDQLWNLKDDTIISKSSNMALEVTGGSARKNTEIKLAKTSGSAAQKWGIGADGLLTTELGDLVLDVKDNKLVLNDRDKLSRQDWDLQIHQ</sequence>
<dbReference type="PANTHER" id="PTHR45652">
    <property type="entry name" value="GLIAL FIBRILLARY ACIDIC PROTEIN"/>
    <property type="match status" value="1"/>
</dbReference>
<keyword evidence="1 3" id="KW-0403">Intermediate filament</keyword>
<dbReference type="SUPFAM" id="SSF64593">
    <property type="entry name" value="Intermediate filament protein, coiled coil region"/>
    <property type="match status" value="4"/>
</dbReference>
<dbReference type="GO" id="GO:0045109">
    <property type="term" value="P:intermediate filament organization"/>
    <property type="evidence" value="ECO:0007669"/>
    <property type="project" value="TreeGrafter"/>
</dbReference>
<evidence type="ECO:0000259" key="7">
    <source>
        <dbReference type="SMART" id="SM01391"/>
    </source>
</evidence>
<dbReference type="GO" id="GO:0005882">
    <property type="term" value="C:intermediate filament"/>
    <property type="evidence" value="ECO:0007669"/>
    <property type="project" value="UniProtKB-KW"/>
</dbReference>
<dbReference type="AlphaFoldDB" id="A0A8J9ZBN5"/>
<evidence type="ECO:0000256" key="1">
    <source>
        <dbReference type="ARBA" id="ARBA00022754"/>
    </source>
</evidence>
<evidence type="ECO:0000256" key="2">
    <source>
        <dbReference type="ARBA" id="ARBA00023054"/>
    </source>
</evidence>
<feature type="coiled-coil region" evidence="4">
    <location>
        <begin position="192"/>
        <end position="293"/>
    </location>
</feature>
<keyword evidence="9" id="KW-1185">Reference proteome</keyword>
<protein>
    <submittedName>
        <fullName evidence="8">VIM protein</fullName>
    </submittedName>
</protein>
<dbReference type="Gene3D" id="1.20.5.1160">
    <property type="entry name" value="Vasodilator-stimulated phosphoprotein"/>
    <property type="match status" value="1"/>
</dbReference>
<evidence type="ECO:0000256" key="4">
    <source>
        <dbReference type="SAM" id="Coils"/>
    </source>
</evidence>
<organism evidence="8 9">
    <name type="scientific">Branchiostoma lanceolatum</name>
    <name type="common">Common lancelet</name>
    <name type="synonym">Amphioxus lanceolatum</name>
    <dbReference type="NCBI Taxonomy" id="7740"/>
    <lineage>
        <taxon>Eukaryota</taxon>
        <taxon>Metazoa</taxon>
        <taxon>Chordata</taxon>
        <taxon>Cephalochordata</taxon>
        <taxon>Leptocardii</taxon>
        <taxon>Amphioxiformes</taxon>
        <taxon>Branchiostomatidae</taxon>
        <taxon>Branchiostoma</taxon>
    </lineage>
</organism>
<dbReference type="SMART" id="SM01391">
    <property type="entry name" value="Filament"/>
    <property type="match status" value="1"/>
</dbReference>
<name>A0A8J9ZBN5_BRALA</name>
<evidence type="ECO:0000256" key="3">
    <source>
        <dbReference type="RuleBase" id="RU000685"/>
    </source>
</evidence>
<keyword evidence="2 4" id="KW-0175">Coiled coil</keyword>
<evidence type="ECO:0000256" key="5">
    <source>
        <dbReference type="SAM" id="MobiDB-lite"/>
    </source>
</evidence>
<feature type="domain" description="Ricin B lectin" evidence="6">
    <location>
        <begin position="868"/>
        <end position="985"/>
    </location>
</feature>
<comment type="similarity">
    <text evidence="3">Belongs to the intermediate filament family.</text>
</comment>